<feature type="chain" id="PRO_5014976178" evidence="2">
    <location>
        <begin position="20"/>
        <end position="272"/>
    </location>
</feature>
<feature type="region of interest" description="Disordered" evidence="1">
    <location>
        <begin position="56"/>
        <end position="195"/>
    </location>
</feature>
<protein>
    <submittedName>
        <fullName evidence="3">Uncharacterized protein</fullName>
    </submittedName>
</protein>
<feature type="compositionally biased region" description="Low complexity" evidence="1">
    <location>
        <begin position="169"/>
        <end position="182"/>
    </location>
</feature>
<feature type="compositionally biased region" description="Polar residues" evidence="1">
    <location>
        <begin position="128"/>
        <end position="158"/>
    </location>
</feature>
<feature type="compositionally biased region" description="Basic and acidic residues" evidence="1">
    <location>
        <begin position="71"/>
        <end position="86"/>
    </location>
</feature>
<comment type="caution">
    <text evidence="3">The sequence shown here is derived from an EMBL/GenBank/DDBJ whole genome shotgun (WGS) entry which is preliminary data.</text>
</comment>
<dbReference type="AlphaFoldDB" id="A0A2N5SHT5"/>
<feature type="compositionally biased region" description="Polar residues" evidence="1">
    <location>
        <begin position="103"/>
        <end position="112"/>
    </location>
</feature>
<dbReference type="EMBL" id="PGCJ01000970">
    <property type="protein sequence ID" value="PLW12820.1"/>
    <property type="molecule type" value="Genomic_DNA"/>
</dbReference>
<evidence type="ECO:0000313" key="4">
    <source>
        <dbReference type="Proteomes" id="UP000235388"/>
    </source>
</evidence>
<sequence>MLPLRVLLITCALMRPTLSRPTSAASLGGEVLRQETQPTEKSNLAQKIAASAEFKLDTASPNGAPALPSVKNEEDKGVLSADRSESDTGTQTSTDSDSSSTDEISVQESAQVPHSEPQHLTDLDLSSMGDTLQQNSAQVPNTKSPTSKNMNPSSTSDSAEQKSEQVPHTESSTSKGLDSSSTNDTSEKSVEAPRPARFSEIAAMYRKRTWGHYHTSHRYGTLAGLAAGYLAHSNYPDESMGFEMDFITALCSVGAYFMTNALYSEWCKFINK</sequence>
<reference evidence="3 4" key="1">
    <citation type="submission" date="2017-11" db="EMBL/GenBank/DDBJ databases">
        <title>De novo assembly and phasing of dikaryotic genomes from two isolates of Puccinia coronata f. sp. avenae, the causal agent of oat crown rust.</title>
        <authorList>
            <person name="Miller M.E."/>
            <person name="Zhang Y."/>
            <person name="Omidvar V."/>
            <person name="Sperschneider J."/>
            <person name="Schwessinger B."/>
            <person name="Raley C."/>
            <person name="Palmer J.M."/>
            <person name="Garnica D."/>
            <person name="Upadhyaya N."/>
            <person name="Rathjen J."/>
            <person name="Taylor J.M."/>
            <person name="Park R.F."/>
            <person name="Dodds P.N."/>
            <person name="Hirsch C.D."/>
            <person name="Kianian S.F."/>
            <person name="Figueroa M."/>
        </authorList>
    </citation>
    <scope>NUCLEOTIDE SEQUENCE [LARGE SCALE GENOMIC DNA]</scope>
    <source>
        <strain evidence="3">12NC29</strain>
    </source>
</reference>
<keyword evidence="4" id="KW-1185">Reference proteome</keyword>
<keyword evidence="2" id="KW-0732">Signal</keyword>
<name>A0A2N5SHT5_9BASI</name>
<feature type="signal peptide" evidence="2">
    <location>
        <begin position="1"/>
        <end position="19"/>
    </location>
</feature>
<evidence type="ECO:0000256" key="1">
    <source>
        <dbReference type="SAM" id="MobiDB-lite"/>
    </source>
</evidence>
<gene>
    <name evidence="3" type="ORF">PCANC_16866</name>
</gene>
<evidence type="ECO:0000313" key="3">
    <source>
        <dbReference type="EMBL" id="PLW12820.1"/>
    </source>
</evidence>
<accession>A0A2N5SHT5</accession>
<evidence type="ECO:0000256" key="2">
    <source>
        <dbReference type="SAM" id="SignalP"/>
    </source>
</evidence>
<feature type="compositionally biased region" description="Low complexity" evidence="1">
    <location>
        <begin position="87"/>
        <end position="102"/>
    </location>
</feature>
<organism evidence="3 4">
    <name type="scientific">Puccinia coronata f. sp. avenae</name>
    <dbReference type="NCBI Taxonomy" id="200324"/>
    <lineage>
        <taxon>Eukaryota</taxon>
        <taxon>Fungi</taxon>
        <taxon>Dikarya</taxon>
        <taxon>Basidiomycota</taxon>
        <taxon>Pucciniomycotina</taxon>
        <taxon>Pucciniomycetes</taxon>
        <taxon>Pucciniales</taxon>
        <taxon>Pucciniaceae</taxon>
        <taxon>Puccinia</taxon>
    </lineage>
</organism>
<dbReference type="Proteomes" id="UP000235388">
    <property type="component" value="Unassembled WGS sequence"/>
</dbReference>
<proteinExistence type="predicted"/>